<organism evidence="1 2">
    <name type="scientific">Salmo salar</name>
    <name type="common">Atlantic salmon</name>
    <dbReference type="NCBI Taxonomy" id="8030"/>
    <lineage>
        <taxon>Eukaryota</taxon>
        <taxon>Metazoa</taxon>
        <taxon>Chordata</taxon>
        <taxon>Craniata</taxon>
        <taxon>Vertebrata</taxon>
        <taxon>Euteleostomi</taxon>
        <taxon>Actinopterygii</taxon>
        <taxon>Neopterygii</taxon>
        <taxon>Teleostei</taxon>
        <taxon>Protacanthopterygii</taxon>
        <taxon>Salmoniformes</taxon>
        <taxon>Salmonidae</taxon>
        <taxon>Salmoninae</taxon>
        <taxon>Salmo</taxon>
    </lineage>
</organism>
<dbReference type="RefSeq" id="XP_014035166.1">
    <property type="nucleotide sequence ID" value="XM_014179691.1"/>
</dbReference>
<dbReference type="STRING" id="8030.ENSSSAP00000047645"/>
<dbReference type="GeneID" id="106589561"/>
<sequence length="335" mass="38652">MSGKHSDVQARIKEQAKHAFYIHCSAHCRNLVLVDTVKAVPEVGQFFSLLERLYVFTSGSYVHQKWLSIQKEMYPGAARELQRLSDTRWACRYMAQHTIMDRLPAIKRVLKDIVQEHNGDRSVEARGLLAQIDLQFIVCLVTLHKVFGEAKFLSDMLQSSSLDLSKAVDLVEALVQTLNDYRDESFFDDLWNEVLNTAEQCGTAIHPPAKRPKRLSSQFNGDCTQYRGSDSEQEKGSFRTTLFYPVLDHMLNEINRRFPSKNCDIMNGIQTLNPTSDVFLKEKSLFPFARMYESNIEDLGHELHQFRRLLERRIQSGMQRPSSVVELALFIEPYK</sequence>
<protein>
    <submittedName>
        <fullName evidence="2 3">Uncharacterized protein LOC106589561</fullName>
    </submittedName>
</protein>
<dbReference type="InterPro" id="IPR052958">
    <property type="entry name" value="IFN-induced_PKR_regulator"/>
</dbReference>
<dbReference type="KEGG" id="sasa:106589561"/>
<dbReference type="Proteomes" id="UP001652741">
    <property type="component" value="Chromosome ssa28"/>
</dbReference>
<proteinExistence type="predicted"/>
<dbReference type="SUPFAM" id="SSF53098">
    <property type="entry name" value="Ribonuclease H-like"/>
    <property type="match status" value="1"/>
</dbReference>
<evidence type="ECO:0000313" key="3">
    <source>
        <dbReference type="RefSeq" id="XP_014035167.1"/>
    </source>
</evidence>
<reference evidence="2 3" key="1">
    <citation type="submission" date="2025-04" db="UniProtKB">
        <authorList>
            <consortium name="RefSeq"/>
        </authorList>
    </citation>
    <scope>IDENTIFICATION</scope>
    <source>
        <tissue evidence="2 3">Muscle</tissue>
    </source>
</reference>
<dbReference type="RefSeq" id="XP_014035167.1">
    <property type="nucleotide sequence ID" value="XM_014179692.1"/>
</dbReference>
<keyword evidence="1" id="KW-1185">Reference proteome</keyword>
<dbReference type="PaxDb" id="8030-ENSSSAP00000047645"/>
<gene>
    <name evidence="2 3" type="primary">LOC106589561</name>
</gene>
<dbReference type="AlphaFoldDB" id="A0A1S3Q5G7"/>
<dbReference type="GeneTree" id="ENSGT00940000154356"/>
<dbReference type="PANTHER" id="PTHR46289">
    <property type="entry name" value="52 KDA REPRESSOR OF THE INHIBITOR OF THE PROTEIN KINASE-LIKE PROTEIN-RELATED"/>
    <property type="match status" value="1"/>
</dbReference>
<dbReference type="OrthoDB" id="1739706at2759"/>
<dbReference type="InterPro" id="IPR012337">
    <property type="entry name" value="RNaseH-like_sf"/>
</dbReference>
<evidence type="ECO:0000313" key="1">
    <source>
        <dbReference type="Proteomes" id="UP001652741"/>
    </source>
</evidence>
<dbReference type="PANTHER" id="PTHR46289:SF17">
    <property type="entry name" value="HAT C-TERMINAL DIMERISATION DOMAIN-CONTAINING PROTEIN"/>
    <property type="match status" value="1"/>
</dbReference>
<evidence type="ECO:0000313" key="2">
    <source>
        <dbReference type="RefSeq" id="XP_014035166.1"/>
    </source>
</evidence>
<accession>A0A1S3Q5G7</accession>
<name>A0A1S3Q5G7_SALSA</name>